<organism evidence="1 2">
    <name type="scientific">Paracoccus nototheniae</name>
    <dbReference type="NCBI Taxonomy" id="2489002"/>
    <lineage>
        <taxon>Bacteria</taxon>
        <taxon>Pseudomonadati</taxon>
        <taxon>Pseudomonadota</taxon>
        <taxon>Alphaproteobacteria</taxon>
        <taxon>Rhodobacterales</taxon>
        <taxon>Paracoccaceae</taxon>
        <taxon>Paracoccus</taxon>
    </lineage>
</organism>
<dbReference type="Proteomes" id="UP001597302">
    <property type="component" value="Unassembled WGS sequence"/>
</dbReference>
<keyword evidence="2" id="KW-1185">Reference proteome</keyword>
<dbReference type="InterPro" id="IPR029044">
    <property type="entry name" value="Nucleotide-diphossugar_trans"/>
</dbReference>
<reference evidence="2" key="1">
    <citation type="journal article" date="2019" name="Int. J. Syst. Evol. Microbiol.">
        <title>The Global Catalogue of Microorganisms (GCM) 10K type strain sequencing project: providing services to taxonomists for standard genome sequencing and annotation.</title>
        <authorList>
            <consortium name="The Broad Institute Genomics Platform"/>
            <consortium name="The Broad Institute Genome Sequencing Center for Infectious Disease"/>
            <person name="Wu L."/>
            <person name="Ma J."/>
        </authorList>
    </citation>
    <scope>NUCLEOTIDE SEQUENCE [LARGE SCALE GENOMIC DNA]</scope>
    <source>
        <strain evidence="2">CCM 8875</strain>
    </source>
</reference>
<accession>A0ABW4E1E1</accession>
<dbReference type="RefSeq" id="WP_207392163.1">
    <property type="nucleotide sequence ID" value="NZ_CBCSAJ010000013.1"/>
</dbReference>
<gene>
    <name evidence="1" type="ORF">ACFQ5P_13450</name>
</gene>
<evidence type="ECO:0000313" key="2">
    <source>
        <dbReference type="Proteomes" id="UP001597302"/>
    </source>
</evidence>
<sequence>MSLVVTLSSIPPRFSGLGPTLKSLLGQTVAPDEIRLYIPARYRRFPDWDGTLPQVPPGITITRCDADFGPATKILPALRDGRRQDVELLLCDDDRIYDPGWTARFLAARRQHPDCVIAEAGRFVPGHDGTADPKAGARKKDIAYRCKRIVTCGRYKPTAWTRSGHVDVFKGYGGALLRPDFLPDFAFDIPELIWTVDDPWLSGCLAVNGVRIWLNPQGLHPAEGRVGRRAALLDYALKGRGRGNANEACFAWFQQNHGIWLPESVRPAPSIGPIAPLTDAVGPPAGPMAGDAPCPYARLSFLNAAEAPQPANTATASDIRP</sequence>
<protein>
    <submittedName>
        <fullName evidence="1">Glycosyltransferase family 2 protein</fullName>
    </submittedName>
</protein>
<name>A0ABW4E1E1_9RHOB</name>
<comment type="caution">
    <text evidence="1">The sequence shown here is derived from an EMBL/GenBank/DDBJ whole genome shotgun (WGS) entry which is preliminary data.</text>
</comment>
<evidence type="ECO:0000313" key="1">
    <source>
        <dbReference type="EMBL" id="MFD1482295.1"/>
    </source>
</evidence>
<dbReference type="EMBL" id="JBHTOQ010000028">
    <property type="protein sequence ID" value="MFD1482295.1"/>
    <property type="molecule type" value="Genomic_DNA"/>
</dbReference>
<dbReference type="SUPFAM" id="SSF53448">
    <property type="entry name" value="Nucleotide-diphospho-sugar transferases"/>
    <property type="match status" value="1"/>
</dbReference>
<proteinExistence type="predicted"/>